<feature type="transmembrane region" description="Helical" evidence="1">
    <location>
        <begin position="103"/>
        <end position="125"/>
    </location>
</feature>
<dbReference type="Proteomes" id="UP000501830">
    <property type="component" value="Chromosome"/>
</dbReference>
<feature type="transmembrane region" description="Helical" evidence="1">
    <location>
        <begin position="293"/>
        <end position="312"/>
    </location>
</feature>
<feature type="transmembrane region" description="Helical" evidence="1">
    <location>
        <begin position="251"/>
        <end position="273"/>
    </location>
</feature>
<gene>
    <name evidence="2" type="ORF">G7058_03240</name>
</gene>
<feature type="transmembrane region" description="Helical" evidence="1">
    <location>
        <begin position="209"/>
        <end position="239"/>
    </location>
</feature>
<reference evidence="2 3" key="1">
    <citation type="journal article" date="2017" name="Int. J. Syst. Evol. Microbiol.">
        <title>Jeotgalibaca porci sp. nov. and Jeotgalibaca arthritidis sp. nov., isolated from pigs, and emended description of the genus Jeotgalibaca.</title>
        <authorList>
            <person name="Zamora L."/>
            <person name="Perez-Sancho M."/>
            <person name="Dominguez L."/>
            <person name="Fernandez-Garayzabal J.F."/>
            <person name="Vela A.I."/>
        </authorList>
    </citation>
    <scope>NUCLEOTIDE SEQUENCE [LARGE SCALE GENOMIC DNA]</scope>
    <source>
        <strain evidence="2 3">CCUG 69148</strain>
    </source>
</reference>
<feature type="transmembrane region" description="Helical" evidence="1">
    <location>
        <begin position="171"/>
        <end position="189"/>
    </location>
</feature>
<feature type="transmembrane region" description="Helical" evidence="1">
    <location>
        <begin position="12"/>
        <end position="31"/>
    </location>
</feature>
<feature type="transmembrane region" description="Helical" evidence="1">
    <location>
        <begin position="131"/>
        <end position="150"/>
    </location>
</feature>
<accession>A0A6G7WFU3</accession>
<proteinExistence type="predicted"/>
<sequence length="313" mass="33265">MNAAYITETLVPLLLDMFYMFIGVQLFYTAYRVMKQTDHPTRFGTAIFWALLGIIFAFGNMMPPVFSGLFLVIMGLLTLFKQVKMGRLETTTEEEQAAHADRIGNGIFVPAIILAITAVVIAQFTPFGGQVGIGVAAVVSLLVAMGIFRASPKEALDESDRMVQQVGTTGILPQLLAALGVLFTTAGVGDVIADLISGVVPQGNRLIGVIAYVFGMVIFTMIMGNAFAAFTVITAGIGLPFVIAQGADPAIAGALAMTAGFCGTLMTPMAANFNALPAALLEMKNPNGVIKVQTPMALILIVIHIALMYFWAF</sequence>
<dbReference type="RefSeq" id="WP_166062215.1">
    <property type="nucleotide sequence ID" value="NZ_CP049889.1"/>
</dbReference>
<keyword evidence="3" id="KW-1185">Reference proteome</keyword>
<keyword evidence="1" id="KW-1133">Transmembrane helix</keyword>
<evidence type="ECO:0000313" key="2">
    <source>
        <dbReference type="EMBL" id="QIK51165.1"/>
    </source>
</evidence>
<keyword evidence="1" id="KW-0472">Membrane</keyword>
<evidence type="ECO:0000256" key="1">
    <source>
        <dbReference type="SAM" id="Phobius"/>
    </source>
</evidence>
<dbReference type="Pfam" id="PF06166">
    <property type="entry name" value="DUF979"/>
    <property type="match status" value="1"/>
</dbReference>
<keyword evidence="1" id="KW-0812">Transmembrane</keyword>
<dbReference type="InterPro" id="IPR009323">
    <property type="entry name" value="DUF979"/>
</dbReference>
<dbReference type="KEGG" id="jpo:G7058_03240"/>
<dbReference type="EMBL" id="CP049889">
    <property type="protein sequence ID" value="QIK51165.1"/>
    <property type="molecule type" value="Genomic_DNA"/>
</dbReference>
<dbReference type="AlphaFoldDB" id="A0A6G7WFU3"/>
<protein>
    <submittedName>
        <fullName evidence="2">DUF979 domain-containing protein</fullName>
    </submittedName>
</protein>
<organism evidence="2 3">
    <name type="scientific">Jeotgalibaca porci</name>
    <dbReference type="NCBI Taxonomy" id="1868793"/>
    <lineage>
        <taxon>Bacteria</taxon>
        <taxon>Bacillati</taxon>
        <taxon>Bacillota</taxon>
        <taxon>Bacilli</taxon>
        <taxon>Lactobacillales</taxon>
        <taxon>Carnobacteriaceae</taxon>
        <taxon>Jeotgalibaca</taxon>
    </lineage>
</organism>
<feature type="transmembrane region" description="Helical" evidence="1">
    <location>
        <begin position="43"/>
        <end position="59"/>
    </location>
</feature>
<dbReference type="GeneID" id="94552278"/>
<name>A0A6G7WFU3_9LACT</name>
<evidence type="ECO:0000313" key="3">
    <source>
        <dbReference type="Proteomes" id="UP000501830"/>
    </source>
</evidence>